<keyword evidence="3" id="KW-0520">NAD</keyword>
<accession>A0A5N7MA84</accession>
<dbReference type="AlphaFoldDB" id="A0A5N7MA84"/>
<gene>
    <name evidence="5" type="ORF">FS320_00065</name>
</gene>
<protein>
    <submittedName>
        <fullName evidence="5">SDR family oxidoreductase</fullName>
    </submittedName>
</protein>
<dbReference type="GO" id="GO:0016491">
    <property type="term" value="F:oxidoreductase activity"/>
    <property type="evidence" value="ECO:0007669"/>
    <property type="project" value="UniProtKB-KW"/>
</dbReference>
<dbReference type="Pfam" id="PF13561">
    <property type="entry name" value="adh_short_C2"/>
    <property type="match status" value="1"/>
</dbReference>
<evidence type="ECO:0000313" key="6">
    <source>
        <dbReference type="Proteomes" id="UP000403266"/>
    </source>
</evidence>
<dbReference type="PANTHER" id="PTHR24321">
    <property type="entry name" value="DEHYDROGENASES, SHORT CHAIN"/>
    <property type="match status" value="1"/>
</dbReference>
<reference evidence="5 6" key="1">
    <citation type="journal article" date="2019" name="Syst. Appl. Microbiol.">
        <title>Microvirga tunisiensis sp. nov., a root nodule symbiotic bacterium isolated from Lupinus micranthus and L. luteus grown in Northern Tunisia.</title>
        <authorList>
            <person name="Msaddak A."/>
            <person name="Rejili M."/>
            <person name="Duran D."/>
            <person name="Mars M."/>
            <person name="Palacios J.M."/>
            <person name="Ruiz-Argueso T."/>
            <person name="Rey L."/>
            <person name="Imperial J."/>
        </authorList>
    </citation>
    <scope>NUCLEOTIDE SEQUENCE [LARGE SCALE GENOMIC DNA]</scope>
    <source>
        <strain evidence="5 6">Lmie10</strain>
    </source>
</reference>
<proteinExistence type="inferred from homology"/>
<evidence type="ECO:0000259" key="4">
    <source>
        <dbReference type="SMART" id="SM00822"/>
    </source>
</evidence>
<dbReference type="SUPFAM" id="SSF51735">
    <property type="entry name" value="NAD(P)-binding Rossmann-fold domains"/>
    <property type="match status" value="1"/>
</dbReference>
<dbReference type="InterPro" id="IPR020904">
    <property type="entry name" value="Sc_DH/Rdtase_CS"/>
</dbReference>
<dbReference type="PRINTS" id="PR00080">
    <property type="entry name" value="SDRFAMILY"/>
</dbReference>
<dbReference type="InterPro" id="IPR057326">
    <property type="entry name" value="KR_dom"/>
</dbReference>
<comment type="similarity">
    <text evidence="1">Belongs to the short-chain dehydrogenases/reductases (SDR) family.</text>
</comment>
<dbReference type="NCBIfam" id="NF005559">
    <property type="entry name" value="PRK07231.1"/>
    <property type="match status" value="1"/>
</dbReference>
<feature type="domain" description="Ketoreductase" evidence="4">
    <location>
        <begin position="10"/>
        <end position="179"/>
    </location>
</feature>
<dbReference type="Gene3D" id="3.40.50.720">
    <property type="entry name" value="NAD(P)-binding Rossmann-like Domain"/>
    <property type="match status" value="1"/>
</dbReference>
<evidence type="ECO:0000256" key="3">
    <source>
        <dbReference type="ARBA" id="ARBA00023027"/>
    </source>
</evidence>
<dbReference type="CDD" id="cd05233">
    <property type="entry name" value="SDR_c"/>
    <property type="match status" value="1"/>
</dbReference>
<sequence length="269" mass="28070">MVNAPKLQDQVIVVTGSARGIGFATAEIALQEGARVVICDLDPKNVDQAVGKLSPLGDVMGVAGDVGNLADVKRNVAEVMDRHGRINVLINNAAITSYHLPEMLPEDVWRRELEVCLTGSFFWCQSAASASMIPAGRGSIVNVSSGAGLAGIPKCAGYVSAKHGLVGLTRALAVDWGQHNIRVNCICPGHTYTELSNFVASQNPAAMEQRVSQIPLGRGAQPADVAKAILFLASPDADSISGAVLAVDGGTIAMESGFFPPRDARSQVA</sequence>
<dbReference type="RefSeq" id="WP_152708574.1">
    <property type="nucleotide sequence ID" value="NZ_VOSJ01000001.1"/>
</dbReference>
<keyword evidence="2" id="KW-0560">Oxidoreductase</keyword>
<comment type="caution">
    <text evidence="5">The sequence shown here is derived from an EMBL/GenBank/DDBJ whole genome shotgun (WGS) entry which is preliminary data.</text>
</comment>
<dbReference type="PANTHER" id="PTHR24321:SF8">
    <property type="entry name" value="ESTRADIOL 17-BETA-DEHYDROGENASE 8-RELATED"/>
    <property type="match status" value="1"/>
</dbReference>
<keyword evidence="6" id="KW-1185">Reference proteome</keyword>
<dbReference type="PRINTS" id="PR00081">
    <property type="entry name" value="GDHRDH"/>
</dbReference>
<evidence type="ECO:0000313" key="5">
    <source>
        <dbReference type="EMBL" id="MPR23657.1"/>
    </source>
</evidence>
<organism evidence="5 6">
    <name type="scientific">Microvirga tunisiensis</name>
    <dbReference type="NCBI Taxonomy" id="2108360"/>
    <lineage>
        <taxon>Bacteria</taxon>
        <taxon>Pseudomonadati</taxon>
        <taxon>Pseudomonadota</taxon>
        <taxon>Alphaproteobacteria</taxon>
        <taxon>Hyphomicrobiales</taxon>
        <taxon>Methylobacteriaceae</taxon>
        <taxon>Microvirga</taxon>
    </lineage>
</organism>
<name>A0A5N7MA84_9HYPH</name>
<dbReference type="EMBL" id="VOSK01000001">
    <property type="protein sequence ID" value="MPR23657.1"/>
    <property type="molecule type" value="Genomic_DNA"/>
</dbReference>
<evidence type="ECO:0000256" key="2">
    <source>
        <dbReference type="ARBA" id="ARBA00023002"/>
    </source>
</evidence>
<dbReference type="InterPro" id="IPR036291">
    <property type="entry name" value="NAD(P)-bd_dom_sf"/>
</dbReference>
<dbReference type="SMART" id="SM00822">
    <property type="entry name" value="PKS_KR"/>
    <property type="match status" value="1"/>
</dbReference>
<dbReference type="FunFam" id="3.40.50.720:FF:000084">
    <property type="entry name" value="Short-chain dehydrogenase reductase"/>
    <property type="match status" value="1"/>
</dbReference>
<evidence type="ECO:0000256" key="1">
    <source>
        <dbReference type="ARBA" id="ARBA00006484"/>
    </source>
</evidence>
<dbReference type="OrthoDB" id="9789398at2"/>
<dbReference type="Proteomes" id="UP000403266">
    <property type="component" value="Unassembled WGS sequence"/>
</dbReference>
<dbReference type="PROSITE" id="PS00061">
    <property type="entry name" value="ADH_SHORT"/>
    <property type="match status" value="1"/>
</dbReference>
<dbReference type="InterPro" id="IPR002347">
    <property type="entry name" value="SDR_fam"/>
</dbReference>